<dbReference type="Proteomes" id="UP000196581">
    <property type="component" value="Unassembled WGS sequence"/>
</dbReference>
<keyword evidence="12" id="KW-1185">Reference proteome</keyword>
<dbReference type="GO" id="GO:0015035">
    <property type="term" value="F:protein-disulfide reductase activity"/>
    <property type="evidence" value="ECO:0007669"/>
    <property type="project" value="UniProtKB-UniRule"/>
</dbReference>
<protein>
    <recommendedName>
        <fullName evidence="6 7">Thioredoxin</fullName>
    </recommendedName>
</protein>
<dbReference type="SUPFAM" id="SSF52833">
    <property type="entry name" value="Thioredoxin-like"/>
    <property type="match status" value="1"/>
</dbReference>
<dbReference type="AlphaFoldDB" id="A0A1X6WXV1"/>
<dbReference type="EMBL" id="FWFF01000001">
    <property type="protein sequence ID" value="SLM90660.1"/>
    <property type="molecule type" value="Genomic_DNA"/>
</dbReference>
<dbReference type="Pfam" id="PF00085">
    <property type="entry name" value="Thioredoxin"/>
    <property type="match status" value="1"/>
</dbReference>
<dbReference type="GO" id="GO:0045454">
    <property type="term" value="P:cell redox homeostasis"/>
    <property type="evidence" value="ECO:0007669"/>
    <property type="project" value="TreeGrafter"/>
</dbReference>
<evidence type="ECO:0000313" key="11">
    <source>
        <dbReference type="EMBL" id="SLM90660.1"/>
    </source>
</evidence>
<feature type="site" description="Contributes to redox potential value" evidence="8">
    <location>
        <position position="32"/>
    </location>
</feature>
<dbReference type="CDD" id="cd02947">
    <property type="entry name" value="TRX_family"/>
    <property type="match status" value="1"/>
</dbReference>
<sequence length="106" mass="11676">MSLEVTDATFSDEVLKADKPVLVDFWAPWCGPCRMVSPIVDELGDELEDRLKVVKVNTDDNMQTAGSYGITSIPALYLFKNGEVVKQIIGARPKPALLEEIEPLLA</sequence>
<reference evidence="12" key="1">
    <citation type="submission" date="2017-02" db="EMBL/GenBank/DDBJ databases">
        <authorList>
            <person name="Dridi B."/>
        </authorList>
    </citation>
    <scope>NUCLEOTIDE SEQUENCE [LARGE SCALE GENOMIC DNA]</scope>
    <source>
        <strain evidence="12">B Co 03.10</strain>
    </source>
</reference>
<evidence type="ECO:0000256" key="5">
    <source>
        <dbReference type="ARBA" id="ARBA00023284"/>
    </source>
</evidence>
<evidence type="ECO:0000313" key="12">
    <source>
        <dbReference type="Proteomes" id="UP000196581"/>
    </source>
</evidence>
<dbReference type="FunFam" id="3.40.30.10:FF:000001">
    <property type="entry name" value="Thioredoxin"/>
    <property type="match status" value="1"/>
</dbReference>
<feature type="active site" description="Nucleophile" evidence="8">
    <location>
        <position position="30"/>
    </location>
</feature>
<organism evidence="11 12">
    <name type="scientific">Brevibacterium yomogidense</name>
    <dbReference type="NCBI Taxonomy" id="946573"/>
    <lineage>
        <taxon>Bacteria</taxon>
        <taxon>Bacillati</taxon>
        <taxon>Actinomycetota</taxon>
        <taxon>Actinomycetes</taxon>
        <taxon>Micrococcales</taxon>
        <taxon>Brevibacteriaceae</taxon>
        <taxon>Brevibacterium</taxon>
    </lineage>
</organism>
<dbReference type="PANTHER" id="PTHR45663">
    <property type="entry name" value="GEO12009P1"/>
    <property type="match status" value="1"/>
</dbReference>
<evidence type="ECO:0000256" key="8">
    <source>
        <dbReference type="PIRSR" id="PIRSR000077-1"/>
    </source>
</evidence>
<dbReference type="PRINTS" id="PR00421">
    <property type="entry name" value="THIOREDOXIN"/>
</dbReference>
<dbReference type="InterPro" id="IPR013766">
    <property type="entry name" value="Thioredoxin_domain"/>
</dbReference>
<keyword evidence="3" id="KW-0249">Electron transport</keyword>
<dbReference type="InterPro" id="IPR036249">
    <property type="entry name" value="Thioredoxin-like_sf"/>
</dbReference>
<dbReference type="NCBIfam" id="TIGR01068">
    <property type="entry name" value="thioredoxin"/>
    <property type="match status" value="1"/>
</dbReference>
<dbReference type="PANTHER" id="PTHR45663:SF11">
    <property type="entry name" value="GEO12009P1"/>
    <property type="match status" value="1"/>
</dbReference>
<evidence type="ECO:0000256" key="7">
    <source>
        <dbReference type="PIRNR" id="PIRNR000077"/>
    </source>
</evidence>
<feature type="disulfide bond" description="Redox-active" evidence="9">
    <location>
        <begin position="30"/>
        <end position="33"/>
    </location>
</feature>
<feature type="active site" description="Nucleophile" evidence="8">
    <location>
        <position position="33"/>
    </location>
</feature>
<feature type="domain" description="Thioredoxin" evidence="10">
    <location>
        <begin position="1"/>
        <end position="106"/>
    </location>
</feature>
<keyword evidence="5 9" id="KW-0676">Redox-active center</keyword>
<dbReference type="InterPro" id="IPR005746">
    <property type="entry name" value="Thioredoxin"/>
</dbReference>
<comment type="similarity">
    <text evidence="1 7">Belongs to the thioredoxin family.</text>
</comment>
<evidence type="ECO:0000256" key="2">
    <source>
        <dbReference type="ARBA" id="ARBA00022448"/>
    </source>
</evidence>
<dbReference type="PROSITE" id="PS51352">
    <property type="entry name" value="THIOREDOXIN_2"/>
    <property type="match status" value="1"/>
</dbReference>
<dbReference type="PROSITE" id="PS00194">
    <property type="entry name" value="THIOREDOXIN_1"/>
    <property type="match status" value="1"/>
</dbReference>
<evidence type="ECO:0000256" key="6">
    <source>
        <dbReference type="NCBIfam" id="TIGR01068"/>
    </source>
</evidence>
<keyword evidence="2" id="KW-0813">Transport</keyword>
<dbReference type="InterPro" id="IPR017937">
    <property type="entry name" value="Thioredoxin_CS"/>
</dbReference>
<evidence type="ECO:0000256" key="1">
    <source>
        <dbReference type="ARBA" id="ARBA00008987"/>
    </source>
</evidence>
<dbReference type="GO" id="GO:0005829">
    <property type="term" value="C:cytosol"/>
    <property type="evidence" value="ECO:0007669"/>
    <property type="project" value="TreeGrafter"/>
</dbReference>
<evidence type="ECO:0000256" key="9">
    <source>
        <dbReference type="PIRSR" id="PIRSR000077-4"/>
    </source>
</evidence>
<dbReference type="Gene3D" id="3.40.30.10">
    <property type="entry name" value="Glutaredoxin"/>
    <property type="match status" value="1"/>
</dbReference>
<evidence type="ECO:0000259" key="10">
    <source>
        <dbReference type="PROSITE" id="PS51352"/>
    </source>
</evidence>
<proteinExistence type="inferred from homology"/>
<evidence type="ECO:0000256" key="4">
    <source>
        <dbReference type="ARBA" id="ARBA00023157"/>
    </source>
</evidence>
<dbReference type="PIRSF" id="PIRSF000077">
    <property type="entry name" value="Thioredoxin"/>
    <property type="match status" value="1"/>
</dbReference>
<feature type="site" description="Deprotonates C-terminal active site Cys" evidence="8">
    <location>
        <position position="24"/>
    </location>
</feature>
<gene>
    <name evidence="11" type="ORF">FM105_02135</name>
</gene>
<name>A0A1X6WXV1_9MICO</name>
<accession>A0A1X6WXV1</accession>
<feature type="site" description="Contributes to redox potential value" evidence="8">
    <location>
        <position position="31"/>
    </location>
</feature>
<keyword evidence="4 9" id="KW-1015">Disulfide bond</keyword>
<dbReference type="RefSeq" id="WP_087003894.1">
    <property type="nucleotide sequence ID" value="NZ_FWFF01000001.1"/>
</dbReference>
<evidence type="ECO:0000256" key="3">
    <source>
        <dbReference type="ARBA" id="ARBA00022982"/>
    </source>
</evidence>